<proteinExistence type="predicted"/>
<protein>
    <recommendedName>
        <fullName evidence="4">Transmembrane protein</fullName>
    </recommendedName>
</protein>
<feature type="transmembrane region" description="Helical" evidence="1">
    <location>
        <begin position="105"/>
        <end position="131"/>
    </location>
</feature>
<keyword evidence="1" id="KW-1133">Transmembrane helix</keyword>
<dbReference type="PANTHER" id="PTHR34115:SF5">
    <property type="entry name" value="PROTEIN, PUTATIVE-RELATED"/>
    <property type="match status" value="1"/>
</dbReference>
<dbReference type="PANTHER" id="PTHR34115">
    <property type="entry name" value="PROTEIN, PUTATIVE-RELATED"/>
    <property type="match status" value="1"/>
</dbReference>
<evidence type="ECO:0000313" key="3">
    <source>
        <dbReference type="Proteomes" id="UP001634007"/>
    </source>
</evidence>
<feature type="transmembrane region" description="Helical" evidence="1">
    <location>
        <begin position="76"/>
        <end position="99"/>
    </location>
</feature>
<reference evidence="2 3" key="1">
    <citation type="submission" date="2024-11" db="EMBL/GenBank/DDBJ databases">
        <title>Chromosome-level genome assembly of Eucalyptus globulus Labill. provides insights into its genome evolution.</title>
        <authorList>
            <person name="Li X."/>
        </authorList>
    </citation>
    <scope>NUCLEOTIDE SEQUENCE [LARGE SCALE GENOMIC DNA]</scope>
    <source>
        <strain evidence="2">CL2024</strain>
        <tissue evidence="2">Fresh tender leaves</tissue>
    </source>
</reference>
<feature type="transmembrane region" description="Helical" evidence="1">
    <location>
        <begin position="12"/>
        <end position="32"/>
    </location>
</feature>
<accession>A0ABD3JTJ8</accession>
<gene>
    <name evidence="2" type="ORF">ACJRO7_028143</name>
</gene>
<evidence type="ECO:0008006" key="4">
    <source>
        <dbReference type="Google" id="ProtNLM"/>
    </source>
</evidence>
<comment type="caution">
    <text evidence="2">The sequence shown here is derived from an EMBL/GenBank/DDBJ whole genome shotgun (WGS) entry which is preliminary data.</text>
</comment>
<dbReference type="InterPro" id="IPR053258">
    <property type="entry name" value="Ca-permeable_cation_channel"/>
</dbReference>
<organism evidence="2 3">
    <name type="scientific">Eucalyptus globulus</name>
    <name type="common">Tasmanian blue gum</name>
    <dbReference type="NCBI Taxonomy" id="34317"/>
    <lineage>
        <taxon>Eukaryota</taxon>
        <taxon>Viridiplantae</taxon>
        <taxon>Streptophyta</taxon>
        <taxon>Embryophyta</taxon>
        <taxon>Tracheophyta</taxon>
        <taxon>Spermatophyta</taxon>
        <taxon>Magnoliopsida</taxon>
        <taxon>eudicotyledons</taxon>
        <taxon>Gunneridae</taxon>
        <taxon>Pentapetalae</taxon>
        <taxon>rosids</taxon>
        <taxon>malvids</taxon>
        <taxon>Myrtales</taxon>
        <taxon>Myrtaceae</taxon>
        <taxon>Myrtoideae</taxon>
        <taxon>Eucalypteae</taxon>
        <taxon>Eucalyptus</taxon>
    </lineage>
</organism>
<feature type="transmembrane region" description="Helical" evidence="1">
    <location>
        <begin position="44"/>
        <end position="64"/>
    </location>
</feature>
<evidence type="ECO:0000256" key="1">
    <source>
        <dbReference type="SAM" id="Phobius"/>
    </source>
</evidence>
<keyword evidence="1" id="KW-0472">Membrane</keyword>
<keyword evidence="3" id="KW-1185">Reference proteome</keyword>
<sequence>MPVINHDQWRNMHKILSLIIPVVLNFIAVKYQGNSNSPFETHPITIFLSIFTLLFYCFLSLPLVAHLPAFHTTCGAHIFCFLTILSFSLSIALPTLLLFQGLSFFLLYLPLLILLSIAYLCSFVQILILLVRQKMVEFLNLFIRRLREGRAPPLLPLRVDDMYFM</sequence>
<evidence type="ECO:0000313" key="2">
    <source>
        <dbReference type="EMBL" id="KAL3731221.1"/>
    </source>
</evidence>
<dbReference type="Proteomes" id="UP001634007">
    <property type="component" value="Unassembled WGS sequence"/>
</dbReference>
<name>A0ABD3JTJ8_EUCGL</name>
<dbReference type="EMBL" id="JBJKBG010000007">
    <property type="protein sequence ID" value="KAL3731221.1"/>
    <property type="molecule type" value="Genomic_DNA"/>
</dbReference>
<dbReference type="AlphaFoldDB" id="A0ABD3JTJ8"/>
<keyword evidence="1" id="KW-0812">Transmembrane</keyword>